<organism evidence="1">
    <name type="scientific">Homalodisca liturata</name>
    <dbReference type="NCBI Taxonomy" id="320908"/>
    <lineage>
        <taxon>Eukaryota</taxon>
        <taxon>Metazoa</taxon>
        <taxon>Ecdysozoa</taxon>
        <taxon>Arthropoda</taxon>
        <taxon>Hexapoda</taxon>
        <taxon>Insecta</taxon>
        <taxon>Pterygota</taxon>
        <taxon>Neoptera</taxon>
        <taxon>Paraneoptera</taxon>
        <taxon>Hemiptera</taxon>
        <taxon>Auchenorrhyncha</taxon>
        <taxon>Membracoidea</taxon>
        <taxon>Cicadellidae</taxon>
        <taxon>Cicadellinae</taxon>
        <taxon>Proconiini</taxon>
        <taxon>Homalodisca</taxon>
    </lineage>
</organism>
<dbReference type="EMBL" id="GECU01019994">
    <property type="protein sequence ID" value="JAS87712.1"/>
    <property type="molecule type" value="Transcribed_RNA"/>
</dbReference>
<feature type="non-terminal residue" evidence="1">
    <location>
        <position position="110"/>
    </location>
</feature>
<accession>A0A1B6ILC9</accession>
<name>A0A1B6ILC9_9HEMI</name>
<gene>
    <name evidence="1" type="ORF">g.56682</name>
</gene>
<proteinExistence type="predicted"/>
<sequence>FCFRHRPKGFPQMPSCKHSAKSKYRCAELSLQDVRKIHQQYYKDADLQSKKNFILQHVIVSSAKRTRLPEGIKSKRNVSTDFFLPKMRNNKTENVKVCRAALLTILQESK</sequence>
<protein>
    <submittedName>
        <fullName evidence="1">Uncharacterized protein</fullName>
    </submittedName>
</protein>
<feature type="non-terminal residue" evidence="1">
    <location>
        <position position="1"/>
    </location>
</feature>
<dbReference type="AlphaFoldDB" id="A0A1B6ILC9"/>
<evidence type="ECO:0000313" key="1">
    <source>
        <dbReference type="EMBL" id="JAS87712.1"/>
    </source>
</evidence>
<reference evidence="1" key="1">
    <citation type="submission" date="2015-11" db="EMBL/GenBank/DDBJ databases">
        <title>De novo transcriptome assembly of four potential Pierce s Disease insect vectors from Arizona vineyards.</title>
        <authorList>
            <person name="Tassone E.E."/>
        </authorList>
    </citation>
    <scope>NUCLEOTIDE SEQUENCE</scope>
</reference>